<feature type="transmembrane region" description="Helical" evidence="1">
    <location>
        <begin position="101"/>
        <end position="124"/>
    </location>
</feature>
<accession>A0ABV4P540</accession>
<name>A0ABV4P540_9GAMM</name>
<evidence type="ECO:0000256" key="1">
    <source>
        <dbReference type="SAM" id="Phobius"/>
    </source>
</evidence>
<comment type="caution">
    <text evidence="2">The sequence shown here is derived from an EMBL/GenBank/DDBJ whole genome shotgun (WGS) entry which is preliminary data.</text>
</comment>
<protein>
    <recommendedName>
        <fullName evidence="4">Tripartite ATP-independent transporter, DctQ component</fullName>
    </recommendedName>
</protein>
<organism evidence="2 3">
    <name type="scientific">Microbulbifer epialgicus</name>
    <dbReference type="NCBI Taxonomy" id="393907"/>
    <lineage>
        <taxon>Bacteria</taxon>
        <taxon>Pseudomonadati</taxon>
        <taxon>Pseudomonadota</taxon>
        <taxon>Gammaproteobacteria</taxon>
        <taxon>Cellvibrionales</taxon>
        <taxon>Microbulbiferaceae</taxon>
        <taxon>Microbulbifer</taxon>
    </lineage>
</organism>
<keyword evidence="1" id="KW-1133">Transmembrane helix</keyword>
<keyword evidence="1" id="KW-0812">Transmembrane</keyword>
<dbReference type="Proteomes" id="UP001569428">
    <property type="component" value="Unassembled WGS sequence"/>
</dbReference>
<evidence type="ECO:0000313" key="3">
    <source>
        <dbReference type="Proteomes" id="UP001569428"/>
    </source>
</evidence>
<feature type="transmembrane region" description="Helical" evidence="1">
    <location>
        <begin position="78"/>
        <end position="95"/>
    </location>
</feature>
<evidence type="ECO:0000313" key="2">
    <source>
        <dbReference type="EMBL" id="MFA0813090.1"/>
    </source>
</evidence>
<proteinExistence type="predicted"/>
<reference evidence="2 3" key="1">
    <citation type="submission" date="2024-08" db="EMBL/GenBank/DDBJ databases">
        <authorList>
            <person name="Ishaq N."/>
        </authorList>
    </citation>
    <scope>NUCLEOTIDE SEQUENCE [LARGE SCALE GENOMIC DNA]</scope>
    <source>
        <strain evidence="2 3">DSM 18651</strain>
    </source>
</reference>
<feature type="transmembrane region" description="Helical" evidence="1">
    <location>
        <begin position="35"/>
        <end position="57"/>
    </location>
</feature>
<keyword evidence="1" id="KW-0472">Membrane</keyword>
<keyword evidence="3" id="KW-1185">Reference proteome</keyword>
<gene>
    <name evidence="2" type="ORF">ACCI49_19495</name>
</gene>
<dbReference type="EMBL" id="JBGMEK010000070">
    <property type="protein sequence ID" value="MFA0813090.1"/>
    <property type="molecule type" value="Genomic_DNA"/>
</dbReference>
<evidence type="ECO:0008006" key="4">
    <source>
        <dbReference type="Google" id="ProtNLM"/>
    </source>
</evidence>
<feature type="transmembrane region" description="Helical" evidence="1">
    <location>
        <begin position="7"/>
        <end position="23"/>
    </location>
</feature>
<dbReference type="RefSeq" id="WP_371840842.1">
    <property type="nucleotide sequence ID" value="NZ_JBGMEK010000070.1"/>
</dbReference>
<sequence>MSVRRNGLWVLFAIFFFVAIYFHEGESLFISQGKYPAGKLLVWLVFISFLAYSVYCSTKENIFRTIRAIYPLHWARQIGIDLYLGLGVAMFIIYLNEGSILVLVFWLVPIILFANLAVLLYLAMNYDSIVSHFL</sequence>